<dbReference type="GO" id="GO:0008033">
    <property type="term" value="P:tRNA processing"/>
    <property type="evidence" value="ECO:0007669"/>
    <property type="project" value="UniProtKB-KW"/>
</dbReference>
<feature type="domain" description="DRBM" evidence="10">
    <location>
        <begin position="168"/>
        <end position="238"/>
    </location>
</feature>
<dbReference type="FunFam" id="1.10.1520.10:FF:000001">
    <property type="entry name" value="Ribonuclease 3"/>
    <property type="match status" value="1"/>
</dbReference>
<keyword evidence="8 9" id="KW-0694">RNA-binding</keyword>
<feature type="binding site" evidence="9">
    <location>
        <position position="127"/>
    </location>
    <ligand>
        <name>Mg(2+)</name>
        <dbReference type="ChEBI" id="CHEBI:18420"/>
    </ligand>
</feature>
<feature type="domain" description="RNase III" evidence="11">
    <location>
        <begin position="19"/>
        <end position="141"/>
    </location>
</feature>
<evidence type="ECO:0000256" key="5">
    <source>
        <dbReference type="ARBA" id="ARBA00022722"/>
    </source>
</evidence>
<keyword evidence="9" id="KW-0819">tRNA processing</keyword>
<dbReference type="SUPFAM" id="SSF69065">
    <property type="entry name" value="RNase III domain-like"/>
    <property type="match status" value="1"/>
</dbReference>
<dbReference type="SMART" id="SM00535">
    <property type="entry name" value="RIBOc"/>
    <property type="match status" value="1"/>
</dbReference>
<dbReference type="NCBIfam" id="TIGR02191">
    <property type="entry name" value="RNaseIII"/>
    <property type="match status" value="1"/>
</dbReference>
<comment type="similarity">
    <text evidence="2">Belongs to the ribonuclease III family.</text>
</comment>
<dbReference type="CDD" id="cd00593">
    <property type="entry name" value="RIBOc"/>
    <property type="match status" value="1"/>
</dbReference>
<dbReference type="GO" id="GO:0019843">
    <property type="term" value="F:rRNA binding"/>
    <property type="evidence" value="ECO:0007669"/>
    <property type="project" value="UniProtKB-KW"/>
</dbReference>
<dbReference type="GO" id="GO:0046872">
    <property type="term" value="F:metal ion binding"/>
    <property type="evidence" value="ECO:0007669"/>
    <property type="project" value="UniProtKB-KW"/>
</dbReference>
<dbReference type="Pfam" id="PF00035">
    <property type="entry name" value="dsrm"/>
    <property type="match status" value="1"/>
</dbReference>
<evidence type="ECO:0000313" key="12">
    <source>
        <dbReference type="EMBL" id="AVM42160.1"/>
    </source>
</evidence>
<dbReference type="GO" id="GO:0006397">
    <property type="term" value="P:mRNA processing"/>
    <property type="evidence" value="ECO:0007669"/>
    <property type="project" value="UniProtKB-UniRule"/>
</dbReference>
<evidence type="ECO:0000259" key="11">
    <source>
        <dbReference type="PROSITE" id="PS50142"/>
    </source>
</evidence>
<dbReference type="PROSITE" id="PS50142">
    <property type="entry name" value="RNASE_3_2"/>
    <property type="match status" value="1"/>
</dbReference>
<dbReference type="SUPFAM" id="SSF54768">
    <property type="entry name" value="dsRNA-binding domain-like"/>
    <property type="match status" value="1"/>
</dbReference>
<evidence type="ECO:0000259" key="10">
    <source>
        <dbReference type="PROSITE" id="PS50137"/>
    </source>
</evidence>
<evidence type="ECO:0000256" key="8">
    <source>
        <dbReference type="ARBA" id="ARBA00022884"/>
    </source>
</evidence>
<reference evidence="13" key="1">
    <citation type="submission" date="2018-02" db="EMBL/GenBank/DDBJ databases">
        <authorList>
            <person name="Holder M.E."/>
            <person name="Ajami N.J."/>
            <person name="Petrosino J.F."/>
        </authorList>
    </citation>
    <scope>NUCLEOTIDE SEQUENCE [LARGE SCALE GENOMIC DNA]</scope>
    <source>
        <strain evidence="13">CCUG 47711</strain>
    </source>
</reference>
<dbReference type="Gene3D" id="3.30.160.20">
    <property type="match status" value="1"/>
</dbReference>
<comment type="subcellular location">
    <subcellularLocation>
        <location evidence="9">Cytoplasm</location>
    </subcellularLocation>
</comment>
<dbReference type="KEGG" id="fsa:C5Q98_02445"/>
<dbReference type="EMBL" id="CP027226">
    <property type="protein sequence ID" value="AVM42160.1"/>
    <property type="molecule type" value="Genomic_DNA"/>
</dbReference>
<dbReference type="Proteomes" id="UP000237947">
    <property type="component" value="Chromosome"/>
</dbReference>
<dbReference type="GO" id="GO:0006364">
    <property type="term" value="P:rRNA processing"/>
    <property type="evidence" value="ECO:0007669"/>
    <property type="project" value="UniProtKB-UniRule"/>
</dbReference>
<keyword evidence="4 9" id="KW-0507">mRNA processing</keyword>
<dbReference type="GO" id="GO:0005737">
    <property type="term" value="C:cytoplasm"/>
    <property type="evidence" value="ECO:0007669"/>
    <property type="project" value="UniProtKB-SubCell"/>
</dbReference>
<feature type="binding site" evidence="9">
    <location>
        <position position="130"/>
    </location>
    <ligand>
        <name>Mg(2+)</name>
        <dbReference type="ChEBI" id="CHEBI:18420"/>
    </ligand>
</feature>
<dbReference type="GO" id="GO:0004525">
    <property type="term" value="F:ribonuclease III activity"/>
    <property type="evidence" value="ECO:0007669"/>
    <property type="project" value="UniProtKB-UniRule"/>
</dbReference>
<keyword evidence="13" id="KW-1185">Reference proteome</keyword>
<dbReference type="PANTHER" id="PTHR11207">
    <property type="entry name" value="RIBONUCLEASE III"/>
    <property type="match status" value="1"/>
</dbReference>
<evidence type="ECO:0000256" key="7">
    <source>
        <dbReference type="ARBA" id="ARBA00022801"/>
    </source>
</evidence>
<comment type="subunit">
    <text evidence="9">Homodimer.</text>
</comment>
<name>A0A2S0KMA1_9FIRM</name>
<dbReference type="CDD" id="cd10845">
    <property type="entry name" value="DSRM_RNAse_III_family"/>
    <property type="match status" value="1"/>
</dbReference>
<comment type="catalytic activity">
    <reaction evidence="1 9">
        <text>Endonucleolytic cleavage to 5'-phosphomonoester.</text>
        <dbReference type="EC" id="3.1.26.3"/>
    </reaction>
</comment>
<dbReference type="HAMAP" id="MF_00104">
    <property type="entry name" value="RNase_III"/>
    <property type="match status" value="1"/>
</dbReference>
<dbReference type="AlphaFoldDB" id="A0A2S0KMA1"/>
<keyword evidence="7 9" id="KW-0378">Hydrolase</keyword>
<dbReference type="PROSITE" id="PS00517">
    <property type="entry name" value="RNASE_3_1"/>
    <property type="match status" value="1"/>
</dbReference>
<dbReference type="PANTHER" id="PTHR11207:SF0">
    <property type="entry name" value="RIBONUCLEASE 3"/>
    <property type="match status" value="1"/>
</dbReference>
<keyword evidence="9" id="KW-0460">Magnesium</keyword>
<evidence type="ECO:0000256" key="2">
    <source>
        <dbReference type="ARBA" id="ARBA00010183"/>
    </source>
</evidence>
<evidence type="ECO:0000313" key="13">
    <source>
        <dbReference type="Proteomes" id="UP000237947"/>
    </source>
</evidence>
<feature type="binding site" evidence="9">
    <location>
        <position position="54"/>
    </location>
    <ligand>
        <name>Mg(2+)</name>
        <dbReference type="ChEBI" id="CHEBI:18420"/>
    </ligand>
</feature>
<dbReference type="InterPro" id="IPR036389">
    <property type="entry name" value="RNase_III_sf"/>
</dbReference>
<dbReference type="InterPro" id="IPR000999">
    <property type="entry name" value="RNase_III_dom"/>
</dbReference>
<dbReference type="InterPro" id="IPR011907">
    <property type="entry name" value="RNase_III"/>
</dbReference>
<comment type="function">
    <text evidence="9">Digests double-stranded RNA. Involved in the processing of primary rRNA transcript to yield the immediate precursors to the large and small rRNAs (23S and 16S). Processes some mRNAs, and tRNAs when they are encoded in the rRNA operon. Processes pre-crRNA and tracrRNA of type II CRISPR loci if present in the organism.</text>
</comment>
<feature type="active site" evidence="9">
    <location>
        <position position="58"/>
    </location>
</feature>
<evidence type="ECO:0000256" key="4">
    <source>
        <dbReference type="ARBA" id="ARBA00022664"/>
    </source>
</evidence>
<dbReference type="OrthoDB" id="9805026at2"/>
<keyword evidence="9" id="KW-0699">rRNA-binding</keyword>
<dbReference type="GO" id="GO:0003725">
    <property type="term" value="F:double-stranded RNA binding"/>
    <property type="evidence" value="ECO:0007669"/>
    <property type="project" value="TreeGrafter"/>
</dbReference>
<gene>
    <name evidence="9 12" type="primary">rnc</name>
    <name evidence="12" type="ORF">C5Q98_02445</name>
</gene>
<proteinExistence type="inferred from homology"/>
<dbReference type="InterPro" id="IPR014720">
    <property type="entry name" value="dsRBD_dom"/>
</dbReference>
<keyword evidence="5 9" id="KW-0540">Nuclease</keyword>
<dbReference type="EC" id="3.1.26.3" evidence="9"/>
<keyword evidence="9" id="KW-0963">Cytoplasm</keyword>
<evidence type="ECO:0000256" key="3">
    <source>
        <dbReference type="ARBA" id="ARBA00022552"/>
    </source>
</evidence>
<dbReference type="GO" id="GO:0010468">
    <property type="term" value="P:regulation of gene expression"/>
    <property type="evidence" value="ECO:0007669"/>
    <property type="project" value="TreeGrafter"/>
</dbReference>
<organism evidence="12 13">
    <name type="scientific">Fastidiosipila sanguinis</name>
    <dbReference type="NCBI Taxonomy" id="236753"/>
    <lineage>
        <taxon>Bacteria</taxon>
        <taxon>Bacillati</taxon>
        <taxon>Bacillota</taxon>
        <taxon>Clostridia</taxon>
        <taxon>Eubacteriales</taxon>
        <taxon>Oscillospiraceae</taxon>
        <taxon>Fastidiosipila</taxon>
    </lineage>
</organism>
<dbReference type="Pfam" id="PF14622">
    <property type="entry name" value="Ribonucleas_3_3"/>
    <property type="match status" value="1"/>
</dbReference>
<feature type="active site" evidence="9">
    <location>
        <position position="130"/>
    </location>
</feature>
<evidence type="ECO:0000256" key="6">
    <source>
        <dbReference type="ARBA" id="ARBA00022759"/>
    </source>
</evidence>
<dbReference type="Gene3D" id="1.10.1520.10">
    <property type="entry name" value="Ribonuclease III domain"/>
    <property type="match status" value="1"/>
</dbReference>
<comment type="cofactor">
    <cofactor evidence="9">
        <name>Mg(2+)</name>
        <dbReference type="ChEBI" id="CHEBI:18420"/>
    </cofactor>
</comment>
<dbReference type="PROSITE" id="PS50137">
    <property type="entry name" value="DS_RBD"/>
    <property type="match status" value="1"/>
</dbReference>
<protein>
    <recommendedName>
        <fullName evidence="9">Ribonuclease 3</fullName>
        <ecNumber evidence="9">3.1.26.3</ecNumber>
    </recommendedName>
    <alternativeName>
        <fullName evidence="9">Ribonuclease III</fullName>
        <shortName evidence="9">RNase III</shortName>
    </alternativeName>
</protein>
<sequence>MSLSKKEIDNYKNFSKTYLSYEFNNINLLVEALTHSSFANESNDPTTKDNERLEFLGDAVLEAIISEKLYLDEANFAEGVMTKIRSLTVREESLVKVARSIGLQNHLRFGQGEEKTGGRDKSSNSEDAMEAIIGAIFIDGGWEASKSFVNNVLSQIYDYAKSGDLVYDYKSKLYQVLQAEENLPQVAFVLLSETGPAHDKTFTISVEYKGIRYTPASANSKKMAEQSAARNFLNEYKIKEKDN</sequence>
<accession>A0A2S0KMA1</accession>
<dbReference type="RefSeq" id="WP_106012145.1">
    <property type="nucleotide sequence ID" value="NZ_CP027226.1"/>
</dbReference>
<evidence type="ECO:0000256" key="9">
    <source>
        <dbReference type="HAMAP-Rule" id="MF_00104"/>
    </source>
</evidence>
<keyword evidence="6 9" id="KW-0255">Endonuclease</keyword>
<evidence type="ECO:0000256" key="1">
    <source>
        <dbReference type="ARBA" id="ARBA00000109"/>
    </source>
</evidence>
<keyword evidence="9" id="KW-0479">Metal-binding</keyword>
<dbReference type="SMART" id="SM00358">
    <property type="entry name" value="DSRM"/>
    <property type="match status" value="1"/>
</dbReference>
<keyword evidence="3 9" id="KW-0698">rRNA processing</keyword>